<dbReference type="SUPFAM" id="SSF48452">
    <property type="entry name" value="TPR-like"/>
    <property type="match status" value="1"/>
</dbReference>
<feature type="repeat" description="PPR" evidence="2">
    <location>
        <begin position="677"/>
        <end position="711"/>
    </location>
</feature>
<name>A0AA42B2N3_PAPNU</name>
<dbReference type="FunFam" id="1.25.40.10:FF:000363">
    <property type="entry name" value="Pentatricopeptide repeat-containing protein"/>
    <property type="match status" value="1"/>
</dbReference>
<dbReference type="InterPro" id="IPR044645">
    <property type="entry name" value="DG1/EMB2279-like"/>
</dbReference>
<sequence length="1075" mass="123333">MEMMFSNSMTNAMGISNLVQMSDFYGSNSYSLKGFCIPKKPIYGISLILRKKQPNFRILNALPKGEKILEKEFNFQPTFDEYLKAMESVKTCRENNSSARDTKTKKALKFDSEDDEIVEEQVKNVELVKGNESSVKTGEGNLGRGFREGGKRGLKDGYTRGSKDGSVEKDSAGSVWRSVQQKLKYGENLKVERGSRENGSNRSSERMNGRWIKDNGNLVDSGFSGSKDSGYTRNGRRYAENGAEKSFRRNGVDWDEEFGLDEGEVDMQKKGMIRNEFRANERASDGDGTTDYSPFRKSRTDNGRVYRRNVDMDRSDVKKSYRRYEDDWEVEFGQSEGKVDMQKKGMVQDEFQVDDRASYAVGTTDYSPFRTSRTENDRVYRRNVDVDPTERTINRSWSSDEEIYGSNAKGGRGEMMHDRGVQKNEYFPVSNYERKTDETKITRSVYRRKPDENQSPALLEQHGPRSGGSSSGNWKSIRENLIKYEDDESDVGMERSAFKSFEVFTDIKGMPRVSRQEMEERIQNLAKWLNGADINLPEWMFSKMMRSAKIRFTDHSLLRVIQVLGRFGNWRRVLQVIEWFQSRERFKSHKPKYIYTAALDVLGKSKRPVEALNIFHAMRQERSSYPDLAAYHCIAVTLGQAGQMKELLDVIDCMRSPPNKKCKLGEFDEWDPRLEPDLVVYDAVLNACVRNKQWEGAFWVLQQLKEQSLQPSSTTYGLVMEVMLACEKYNLVHEFFRKVEKSSILKSSNYKILVNTLWKEGKTDEAVLAVKDMERRGIVGTASLYYDLARCLCSAGRCEEALMQIEKLCKVANKPLFVTYTGLIQACLDSGSVENGSYIFDQMHKFCSPNVVTYNIMLKGYLDHGLFEKAKDLFQQILNDCNQISSIADYKSRVVPDNYTFNTMLDACVAEKKWDDFTFVYQRMLQHGCHFNTKRHLKMLLEACRAGKGELLETTWKHLIQANRAPPTPIIKERFCMKLEKKDISGAISCITSTSHQTTNELYAFSEKVWLYLFQNNSNRFQKDTLITLIHELNNIIAGSDRSNPILENLILSCKEFTMNGAAVADPIPNEASAV</sequence>
<feature type="repeat" description="PPR" evidence="2">
    <location>
        <begin position="850"/>
        <end position="880"/>
    </location>
</feature>
<dbReference type="Gene3D" id="1.25.40.10">
    <property type="entry name" value="Tetratricopeptide repeat domain"/>
    <property type="match status" value="3"/>
</dbReference>
<gene>
    <name evidence="4" type="ORF">MKW94_015128</name>
</gene>
<feature type="repeat" description="PPR" evidence="2">
    <location>
        <begin position="897"/>
        <end position="931"/>
    </location>
</feature>
<reference evidence="4" key="1">
    <citation type="submission" date="2022-03" db="EMBL/GenBank/DDBJ databases">
        <title>A functionally conserved STORR gene fusion in Papaver species that diverged 16.8 million years ago.</title>
        <authorList>
            <person name="Catania T."/>
        </authorList>
    </citation>
    <scope>NUCLEOTIDE SEQUENCE</scope>
    <source>
        <strain evidence="4">S-191538</strain>
    </source>
</reference>
<feature type="region of interest" description="Disordered" evidence="3">
    <location>
        <begin position="443"/>
        <end position="474"/>
    </location>
</feature>
<evidence type="ECO:0000256" key="1">
    <source>
        <dbReference type="ARBA" id="ARBA00022737"/>
    </source>
</evidence>
<feature type="compositionally biased region" description="Basic and acidic residues" evidence="3">
    <location>
        <begin position="187"/>
        <end position="196"/>
    </location>
</feature>
<dbReference type="GO" id="GO:0009658">
    <property type="term" value="P:chloroplast organization"/>
    <property type="evidence" value="ECO:0007669"/>
    <property type="project" value="InterPro"/>
</dbReference>
<feature type="region of interest" description="Disordered" evidence="3">
    <location>
        <begin position="187"/>
        <end position="213"/>
    </location>
</feature>
<feature type="compositionally biased region" description="Basic and acidic residues" evidence="3">
    <location>
        <begin position="145"/>
        <end position="171"/>
    </location>
</feature>
<keyword evidence="5" id="KW-1185">Reference proteome</keyword>
<evidence type="ECO:0000256" key="2">
    <source>
        <dbReference type="PROSITE-ProRule" id="PRU00708"/>
    </source>
</evidence>
<feature type="region of interest" description="Disordered" evidence="3">
    <location>
        <begin position="133"/>
        <end position="175"/>
    </location>
</feature>
<keyword evidence="1" id="KW-0677">Repeat</keyword>
<comment type="caution">
    <text evidence="4">The sequence shown here is derived from an EMBL/GenBank/DDBJ whole genome shotgun (WGS) entry which is preliminary data.</text>
</comment>
<evidence type="ECO:0000313" key="4">
    <source>
        <dbReference type="EMBL" id="MCL7048136.1"/>
    </source>
</evidence>
<accession>A0AA42B2N3</accession>
<evidence type="ECO:0008006" key="6">
    <source>
        <dbReference type="Google" id="ProtNLM"/>
    </source>
</evidence>
<organism evidence="4 5">
    <name type="scientific">Papaver nudicaule</name>
    <name type="common">Iceland poppy</name>
    <dbReference type="NCBI Taxonomy" id="74823"/>
    <lineage>
        <taxon>Eukaryota</taxon>
        <taxon>Viridiplantae</taxon>
        <taxon>Streptophyta</taxon>
        <taxon>Embryophyta</taxon>
        <taxon>Tracheophyta</taxon>
        <taxon>Spermatophyta</taxon>
        <taxon>Magnoliopsida</taxon>
        <taxon>Ranunculales</taxon>
        <taxon>Papaveraceae</taxon>
        <taxon>Papaveroideae</taxon>
        <taxon>Papaver</taxon>
    </lineage>
</organism>
<dbReference type="InterPro" id="IPR002885">
    <property type="entry name" value="PPR_rpt"/>
</dbReference>
<dbReference type="EMBL" id="JAJJMA010301227">
    <property type="protein sequence ID" value="MCL7048136.1"/>
    <property type="molecule type" value="Genomic_DNA"/>
</dbReference>
<dbReference type="NCBIfam" id="TIGR00756">
    <property type="entry name" value="PPR"/>
    <property type="match status" value="5"/>
</dbReference>
<dbReference type="GO" id="GO:0009507">
    <property type="term" value="C:chloroplast"/>
    <property type="evidence" value="ECO:0007669"/>
    <property type="project" value="TreeGrafter"/>
</dbReference>
<feature type="compositionally biased region" description="Basic and acidic residues" evidence="3">
    <location>
        <begin position="203"/>
        <end position="213"/>
    </location>
</feature>
<dbReference type="AlphaFoldDB" id="A0AA42B2N3"/>
<dbReference type="InterPro" id="IPR011990">
    <property type="entry name" value="TPR-like_helical_dom_sf"/>
</dbReference>
<dbReference type="PANTHER" id="PTHR46935">
    <property type="entry name" value="OS01G0674700 PROTEIN"/>
    <property type="match status" value="1"/>
</dbReference>
<dbReference type="Pfam" id="PF01535">
    <property type="entry name" value="PPR"/>
    <property type="match status" value="3"/>
</dbReference>
<dbReference type="PANTHER" id="PTHR46935:SF1">
    <property type="entry name" value="OS01G0674700 PROTEIN"/>
    <property type="match status" value="1"/>
</dbReference>
<protein>
    <recommendedName>
        <fullName evidence="6">Pentatricopeptide repeat-containing protein</fullName>
    </recommendedName>
</protein>
<evidence type="ECO:0000313" key="5">
    <source>
        <dbReference type="Proteomes" id="UP001177140"/>
    </source>
</evidence>
<dbReference type="Proteomes" id="UP001177140">
    <property type="component" value="Unassembled WGS sequence"/>
</dbReference>
<proteinExistence type="predicted"/>
<evidence type="ECO:0000256" key="3">
    <source>
        <dbReference type="SAM" id="MobiDB-lite"/>
    </source>
</evidence>
<dbReference type="Pfam" id="PF13812">
    <property type="entry name" value="PPR_3"/>
    <property type="match status" value="2"/>
</dbReference>
<dbReference type="PROSITE" id="PS51375">
    <property type="entry name" value="PPR"/>
    <property type="match status" value="3"/>
</dbReference>